<reference evidence="1" key="1">
    <citation type="journal article" date="2015" name="Nature">
        <title>Complex archaea that bridge the gap between prokaryotes and eukaryotes.</title>
        <authorList>
            <person name="Spang A."/>
            <person name="Saw J.H."/>
            <person name="Jorgensen S.L."/>
            <person name="Zaremba-Niedzwiedzka K."/>
            <person name="Martijn J."/>
            <person name="Lind A.E."/>
            <person name="van Eijk R."/>
            <person name="Schleper C."/>
            <person name="Guy L."/>
            <person name="Ettema T.J."/>
        </authorList>
    </citation>
    <scope>NUCLEOTIDE SEQUENCE</scope>
</reference>
<proteinExistence type="predicted"/>
<organism evidence="1">
    <name type="scientific">marine sediment metagenome</name>
    <dbReference type="NCBI Taxonomy" id="412755"/>
    <lineage>
        <taxon>unclassified sequences</taxon>
        <taxon>metagenomes</taxon>
        <taxon>ecological metagenomes</taxon>
    </lineage>
</organism>
<dbReference type="AlphaFoldDB" id="A0A0F9JNT5"/>
<dbReference type="EMBL" id="LAZR01017392">
    <property type="protein sequence ID" value="KKM00623.1"/>
    <property type="molecule type" value="Genomic_DNA"/>
</dbReference>
<evidence type="ECO:0000313" key="1">
    <source>
        <dbReference type="EMBL" id="KKM00623.1"/>
    </source>
</evidence>
<comment type="caution">
    <text evidence="1">The sequence shown here is derived from an EMBL/GenBank/DDBJ whole genome shotgun (WGS) entry which is preliminary data.</text>
</comment>
<sequence>MELKKLTKIVFFTGYNYHLRYYNIKRKIKDLDRNAERFQKIVNDQYNPLSFVSGEIQKDSKKIAEIKGFKIDLKSDIRNNPSNMKNVSSVPYTEECKYYLMVEIMSETTQYCADLASIIIGLKDFKTNRNTFSQIEDARLKKWYQNLQEPTLKDFLEIFDLYPLNEMSLEERFMVNLKYDKFLWNLNKIGRFYCYNYDYLYTPFRHGMKGSFWRDSENRIFFRTLTRDKKFNLFYLSDSRINECQEISEFIFSIFHNELESILFKKALPSSFTNHLIKALKTPQLQYISFKHDIIKKEFEILDRIRIHHFSINDIASINNFSRKPENNIKFNFIKMKKGSSYCRIDGVEYYLDAFFSFSKKINKSEYIIICNSPLAYYVELAMISNRTGEFYDLLISEFREYIFHYLAMEKNIDYIFEDLSKTHHRKNQFHAITGEILNDFILLIGLYYNNKIYEQFQFSEKELEFLIYIQKKKMIRLFHTKNYMKKLYPDIILQIILHLLIINYFKPDQIEIYMKELQIKDIKHFNLDPRTFRRSKVNPLFQIERRSKRLNTSREVQLLKIAKKAKVKFPSGFFPKLKKKRRKK</sequence>
<accession>A0A0F9JNT5</accession>
<protein>
    <submittedName>
        <fullName evidence="1">Uncharacterized protein</fullName>
    </submittedName>
</protein>
<gene>
    <name evidence="1" type="ORF">LCGC14_1802590</name>
</gene>
<name>A0A0F9JNT5_9ZZZZ</name>